<proteinExistence type="predicted"/>
<dbReference type="InterPro" id="IPR018490">
    <property type="entry name" value="cNMP-bd_dom_sf"/>
</dbReference>
<evidence type="ECO:0000256" key="2">
    <source>
        <dbReference type="ARBA" id="ARBA00023125"/>
    </source>
</evidence>
<keyword evidence="7" id="KW-1185">Reference proteome</keyword>
<evidence type="ECO:0000259" key="5">
    <source>
        <dbReference type="PROSITE" id="PS51063"/>
    </source>
</evidence>
<dbReference type="PROSITE" id="PS50042">
    <property type="entry name" value="CNMP_BINDING_3"/>
    <property type="match status" value="1"/>
</dbReference>
<feature type="domain" description="Cyclic nucleotide-binding" evidence="4">
    <location>
        <begin position="21"/>
        <end position="124"/>
    </location>
</feature>
<dbReference type="GO" id="GO:0003677">
    <property type="term" value="F:DNA binding"/>
    <property type="evidence" value="ECO:0007669"/>
    <property type="project" value="UniProtKB-KW"/>
</dbReference>
<keyword evidence="1" id="KW-0805">Transcription regulation</keyword>
<dbReference type="AlphaFoldDB" id="A0A1L6F880"/>
<dbReference type="InterPro" id="IPR012318">
    <property type="entry name" value="HTH_CRP"/>
</dbReference>
<evidence type="ECO:0000256" key="3">
    <source>
        <dbReference type="ARBA" id="ARBA00023163"/>
    </source>
</evidence>
<dbReference type="InterPro" id="IPR050397">
    <property type="entry name" value="Env_Response_Regulators"/>
</dbReference>
<dbReference type="EMBL" id="CP018839">
    <property type="protein sequence ID" value="APR03119.1"/>
    <property type="molecule type" value="Genomic_DNA"/>
</dbReference>
<dbReference type="Proteomes" id="UP000185739">
    <property type="component" value="Chromosome"/>
</dbReference>
<dbReference type="PROSITE" id="PS51063">
    <property type="entry name" value="HTH_CRP_2"/>
    <property type="match status" value="1"/>
</dbReference>
<sequence length="233" mass="25621">MEYDMKAKQQRTPPLLSDFAPFDLLEPPALERITASVRPIHAARGELLVQRDDRARGVHLVVDGDVKCFVLSPSGSEKIVRIAGSGAFFGEDAALLDRPHVVNAQAMRACELLLVPTAALRAAMDASHRFCTAMGLHLAAASHDLMSTLQLQLQLSSTQRVAHYLTRLAPEDAEHCEIHLETDKQTIAAQLNLTPETLSRVLAHFVREGLIRPRGRRGMVLSKLSQLRTCAAH</sequence>
<dbReference type="PANTHER" id="PTHR24567">
    <property type="entry name" value="CRP FAMILY TRANSCRIPTIONAL REGULATORY PROTEIN"/>
    <property type="match status" value="1"/>
</dbReference>
<evidence type="ECO:0000259" key="4">
    <source>
        <dbReference type="PROSITE" id="PS50042"/>
    </source>
</evidence>
<dbReference type="SMART" id="SM00100">
    <property type="entry name" value="cNMP"/>
    <property type="match status" value="1"/>
</dbReference>
<evidence type="ECO:0000313" key="6">
    <source>
        <dbReference type="EMBL" id="APR03119.1"/>
    </source>
</evidence>
<dbReference type="STRING" id="96773.Tchl_0246"/>
<dbReference type="PANTHER" id="PTHR24567:SF26">
    <property type="entry name" value="REGULATORY PROTEIN YEIL"/>
    <property type="match status" value="1"/>
</dbReference>
<dbReference type="InterPro" id="IPR036390">
    <property type="entry name" value="WH_DNA-bd_sf"/>
</dbReference>
<gene>
    <name evidence="6" type="ORF">Tchl_0246</name>
</gene>
<dbReference type="InterPro" id="IPR014710">
    <property type="entry name" value="RmlC-like_jellyroll"/>
</dbReference>
<reference evidence="6 7" key="1">
    <citation type="submission" date="2016-12" db="EMBL/GenBank/DDBJ databases">
        <title>Complete genome sequence of Thauera chlorobenzoica, a Betaproteobacterium degrading haloaromatics anaerobically to CO2 and halides.</title>
        <authorList>
            <person name="Goris T."/>
            <person name="Mergelsberg M."/>
            <person name="Boll M."/>
        </authorList>
    </citation>
    <scope>NUCLEOTIDE SEQUENCE [LARGE SCALE GENOMIC DNA]</scope>
    <source>
        <strain evidence="6 7">3CB1</strain>
    </source>
</reference>
<dbReference type="SUPFAM" id="SSF51206">
    <property type="entry name" value="cAMP-binding domain-like"/>
    <property type="match status" value="1"/>
</dbReference>
<dbReference type="GO" id="GO:0003700">
    <property type="term" value="F:DNA-binding transcription factor activity"/>
    <property type="evidence" value="ECO:0007669"/>
    <property type="project" value="TreeGrafter"/>
</dbReference>
<dbReference type="SMART" id="SM00419">
    <property type="entry name" value="HTH_CRP"/>
    <property type="match status" value="1"/>
</dbReference>
<dbReference type="SUPFAM" id="SSF46785">
    <property type="entry name" value="Winged helix' DNA-binding domain"/>
    <property type="match status" value="1"/>
</dbReference>
<dbReference type="Pfam" id="PF13545">
    <property type="entry name" value="HTH_Crp_2"/>
    <property type="match status" value="1"/>
</dbReference>
<dbReference type="GO" id="GO:0005829">
    <property type="term" value="C:cytosol"/>
    <property type="evidence" value="ECO:0007669"/>
    <property type="project" value="TreeGrafter"/>
</dbReference>
<dbReference type="InterPro" id="IPR000595">
    <property type="entry name" value="cNMP-bd_dom"/>
</dbReference>
<dbReference type="Pfam" id="PF00027">
    <property type="entry name" value="cNMP_binding"/>
    <property type="match status" value="1"/>
</dbReference>
<feature type="domain" description="HTH crp-type" evidence="5">
    <location>
        <begin position="155"/>
        <end position="224"/>
    </location>
</feature>
<dbReference type="Gene3D" id="2.60.120.10">
    <property type="entry name" value="Jelly Rolls"/>
    <property type="match status" value="1"/>
</dbReference>
<evidence type="ECO:0000256" key="1">
    <source>
        <dbReference type="ARBA" id="ARBA00023015"/>
    </source>
</evidence>
<accession>A0A1L6F880</accession>
<dbReference type="Gene3D" id="1.10.10.10">
    <property type="entry name" value="Winged helix-like DNA-binding domain superfamily/Winged helix DNA-binding domain"/>
    <property type="match status" value="1"/>
</dbReference>
<protein>
    <submittedName>
        <fullName evidence="6">Transcriptional regulator</fullName>
    </submittedName>
</protein>
<organism evidence="6 7">
    <name type="scientific">Thauera chlorobenzoica</name>
    <dbReference type="NCBI Taxonomy" id="96773"/>
    <lineage>
        <taxon>Bacteria</taxon>
        <taxon>Pseudomonadati</taxon>
        <taxon>Pseudomonadota</taxon>
        <taxon>Betaproteobacteria</taxon>
        <taxon>Rhodocyclales</taxon>
        <taxon>Zoogloeaceae</taxon>
        <taxon>Thauera</taxon>
    </lineage>
</organism>
<dbReference type="KEGG" id="tcl:Tchl_0246"/>
<name>A0A1L6F880_9RHOO</name>
<keyword evidence="3" id="KW-0804">Transcription</keyword>
<evidence type="ECO:0000313" key="7">
    <source>
        <dbReference type="Proteomes" id="UP000185739"/>
    </source>
</evidence>
<keyword evidence="2" id="KW-0238">DNA-binding</keyword>
<dbReference type="CDD" id="cd00038">
    <property type="entry name" value="CAP_ED"/>
    <property type="match status" value="1"/>
</dbReference>
<dbReference type="InterPro" id="IPR036388">
    <property type="entry name" value="WH-like_DNA-bd_sf"/>
</dbReference>